<gene>
    <name evidence="2" type="ORF">GCM10022255_052930</name>
</gene>
<dbReference type="InterPro" id="IPR046699">
    <property type="entry name" value="ARPP-1"/>
</dbReference>
<keyword evidence="3" id="KW-1185">Reference proteome</keyword>
<comment type="caution">
    <text evidence="2">The sequence shown here is derived from an EMBL/GenBank/DDBJ whole genome shotgun (WGS) entry which is preliminary data.</text>
</comment>
<reference evidence="3" key="1">
    <citation type="journal article" date="2019" name="Int. J. Syst. Evol. Microbiol.">
        <title>The Global Catalogue of Microorganisms (GCM) 10K type strain sequencing project: providing services to taxonomists for standard genome sequencing and annotation.</title>
        <authorList>
            <consortium name="The Broad Institute Genomics Platform"/>
            <consortium name="The Broad Institute Genome Sequencing Center for Infectious Disease"/>
            <person name="Wu L."/>
            <person name="Ma J."/>
        </authorList>
    </citation>
    <scope>NUCLEOTIDE SEQUENCE [LARGE SCALE GENOMIC DNA]</scope>
    <source>
        <strain evidence="3">JCM 17441</strain>
    </source>
</reference>
<dbReference type="Pfam" id="PF20208">
    <property type="entry name" value="ARPP-1"/>
    <property type="match status" value="1"/>
</dbReference>
<evidence type="ECO:0000313" key="2">
    <source>
        <dbReference type="EMBL" id="GAA4253164.1"/>
    </source>
</evidence>
<proteinExistence type="predicted"/>
<name>A0ABP8DD75_9ACTN</name>
<dbReference type="EMBL" id="BAABAT010000015">
    <property type="protein sequence ID" value="GAA4253164.1"/>
    <property type="molecule type" value="Genomic_DNA"/>
</dbReference>
<accession>A0ABP8DD75</accession>
<protein>
    <recommendedName>
        <fullName evidence="1">ARG and Rhodanese-Phosphatase-superfamily-associated domain-containing protein</fullName>
    </recommendedName>
</protein>
<organism evidence="2 3">
    <name type="scientific">Dactylosporangium darangshiense</name>
    <dbReference type="NCBI Taxonomy" id="579108"/>
    <lineage>
        <taxon>Bacteria</taxon>
        <taxon>Bacillati</taxon>
        <taxon>Actinomycetota</taxon>
        <taxon>Actinomycetes</taxon>
        <taxon>Micromonosporales</taxon>
        <taxon>Micromonosporaceae</taxon>
        <taxon>Dactylosporangium</taxon>
    </lineage>
</organism>
<sequence length="318" mass="33868">MNQLAMLPRAVDASGFRLGTPQRAGTLTMVPVFGPAYPGIVPPRSGLKLSRVVHYGQVELTNPASSGVAIVPLHVGYIQDAAQNHALCRSAFIAAGQTLRFDDACCVQESQGGYLAGRDDQWFFVLPVELRAAALRQRGVAQYSKLWSAIGSFNGRYGLPARGHLEQVLTRQRAGLTQFQSRLEPLDGQLGALFFVGGALAGVEIAPDPAYFAEVWTALACFAYGPAAWFSAGEPGEGAALSATSVDGLRAELAARRRGVADEVAEWLARAAWQPGEPVEEERYLGLRLSTVDSGPVAGQYVTDGDRLVYASLFATAA</sequence>
<dbReference type="Proteomes" id="UP001500620">
    <property type="component" value="Unassembled WGS sequence"/>
</dbReference>
<evidence type="ECO:0000313" key="3">
    <source>
        <dbReference type="Proteomes" id="UP001500620"/>
    </source>
</evidence>
<dbReference type="RefSeq" id="WP_345130220.1">
    <property type="nucleotide sequence ID" value="NZ_BAABAT010000015.1"/>
</dbReference>
<evidence type="ECO:0000259" key="1">
    <source>
        <dbReference type="Pfam" id="PF20208"/>
    </source>
</evidence>
<feature type="domain" description="ARG and Rhodanese-Phosphatase-superfamily-associated" evidence="1">
    <location>
        <begin position="16"/>
        <end position="261"/>
    </location>
</feature>